<proteinExistence type="predicted"/>
<name>A0A173TJ08_9FIRM</name>
<dbReference type="Pfam" id="PF09822">
    <property type="entry name" value="ABC_transp_aux"/>
    <property type="match status" value="1"/>
</dbReference>
<accession>A0A173TJ08</accession>
<keyword evidence="2" id="KW-0472">Membrane</keyword>
<reference evidence="5 6" key="1">
    <citation type="submission" date="2015-09" db="EMBL/GenBank/DDBJ databases">
        <authorList>
            <consortium name="Pathogen Informatics"/>
        </authorList>
    </citation>
    <scope>NUCLEOTIDE SEQUENCE [LARGE SCALE GENOMIC DNA]</scope>
    <source>
        <strain evidence="5 6">2789STDY5834961</strain>
    </source>
</reference>
<evidence type="ECO:0000259" key="4">
    <source>
        <dbReference type="Pfam" id="PF23357"/>
    </source>
</evidence>
<evidence type="ECO:0000313" key="6">
    <source>
        <dbReference type="Proteomes" id="UP000095597"/>
    </source>
</evidence>
<sequence length="481" mass="53058">MLEKIKKSFRSASSKNGSYSVGMIALVICMVIVVNLIAGQLPESVKSIDISDNNIYGVSKTSKKVLNKLDKKVTFKIYAEKDSIDTRIKSFIKKYTALSDKISVKWIDPVLHPAALTKAGVDKNTIVISCKDTGKTKSVSFDDILVSDSYSYYTTGSSSASEFDGEGQFTSAINSVTSEQTEKIYYTTGHGEATFSDSVTKLFSKNNLTTDEVNLMMTGKIPDDCDLLFMDAPSKDISDDEKTLLLNYLKKGGKVFIILGDSEDETPNLDEVLKEYGMQEADGYIADMQRSYQGNYYYIFPEITATDDLANNLESEMVLMINAHGLITTDPARDTITTTAFMQTSDNSYAVTEDKQEEGTYTLGAVATEQITSDDSSDSSSSKDSSSDATKTSRLTVISSESMIDSQITDTYTTLENLDLFMNAVTANFDKTKNVAIKAKSLEVSNNTMQHAGIISILTIFGIPLVILIYGFMRWWKRRKA</sequence>
<organism evidence="5 6">
    <name type="scientific">Dorea longicatena</name>
    <dbReference type="NCBI Taxonomy" id="88431"/>
    <lineage>
        <taxon>Bacteria</taxon>
        <taxon>Bacillati</taxon>
        <taxon>Bacillota</taxon>
        <taxon>Clostridia</taxon>
        <taxon>Lachnospirales</taxon>
        <taxon>Lachnospiraceae</taxon>
        <taxon>Dorea</taxon>
    </lineage>
</organism>
<dbReference type="Pfam" id="PF23357">
    <property type="entry name" value="DUF7088"/>
    <property type="match status" value="1"/>
</dbReference>
<keyword evidence="2" id="KW-0812">Transmembrane</keyword>
<dbReference type="RefSeq" id="WP_055214271.1">
    <property type="nucleotide sequence ID" value="NZ_CYXO01000008.1"/>
</dbReference>
<dbReference type="EMBL" id="CYXO01000008">
    <property type="protein sequence ID" value="CUN02802.1"/>
    <property type="molecule type" value="Genomic_DNA"/>
</dbReference>
<feature type="domain" description="ABC-type uncharacterised transport system" evidence="3">
    <location>
        <begin position="183"/>
        <end position="424"/>
    </location>
</feature>
<feature type="compositionally biased region" description="Low complexity" evidence="1">
    <location>
        <begin position="378"/>
        <end position="388"/>
    </location>
</feature>
<feature type="transmembrane region" description="Helical" evidence="2">
    <location>
        <begin position="21"/>
        <end position="41"/>
    </location>
</feature>
<feature type="transmembrane region" description="Helical" evidence="2">
    <location>
        <begin position="452"/>
        <end position="473"/>
    </location>
</feature>
<dbReference type="InterPro" id="IPR055396">
    <property type="entry name" value="DUF7088"/>
</dbReference>
<gene>
    <name evidence="5" type="ORF">ERS852573_01611</name>
</gene>
<dbReference type="OrthoDB" id="9766228at2"/>
<evidence type="ECO:0000256" key="1">
    <source>
        <dbReference type="SAM" id="MobiDB-lite"/>
    </source>
</evidence>
<evidence type="ECO:0000256" key="2">
    <source>
        <dbReference type="SAM" id="Phobius"/>
    </source>
</evidence>
<evidence type="ECO:0000313" key="5">
    <source>
        <dbReference type="EMBL" id="CUN02802.1"/>
    </source>
</evidence>
<dbReference type="InterPro" id="IPR019196">
    <property type="entry name" value="ABC_transp_unknown"/>
</dbReference>
<feature type="region of interest" description="Disordered" evidence="1">
    <location>
        <begin position="369"/>
        <end position="391"/>
    </location>
</feature>
<dbReference type="AlphaFoldDB" id="A0A173TJ08"/>
<feature type="domain" description="DUF7088" evidence="4">
    <location>
        <begin position="53"/>
        <end position="141"/>
    </location>
</feature>
<dbReference type="Proteomes" id="UP000095597">
    <property type="component" value="Unassembled WGS sequence"/>
</dbReference>
<protein>
    <submittedName>
        <fullName evidence="5">Gliding-associated putative ABC transporter substrate-binding component GldG</fullName>
    </submittedName>
</protein>
<keyword evidence="2" id="KW-1133">Transmembrane helix</keyword>
<evidence type="ECO:0000259" key="3">
    <source>
        <dbReference type="Pfam" id="PF09822"/>
    </source>
</evidence>